<accession>W7X4V7</accession>
<gene>
    <name evidence="1" type="ORF">TTHERM_000529532</name>
</gene>
<evidence type="ECO:0000313" key="2">
    <source>
        <dbReference type="Proteomes" id="UP000009168"/>
    </source>
</evidence>
<name>W7X4V7_TETTS</name>
<keyword evidence="2" id="KW-1185">Reference proteome</keyword>
<sequence length="174" mass="20672">MIFLINAFIKQRENLFDSFAVNEFKANSEIRIYIFVKKSSVQFLKNKRNILKKLKNQKQKRNKKKWDPPKSLLPSLPLVKDLDLLQLRPPPRSLLLTDLLLRALLLKRDLLLLPRRVLVRPQPRLNLLRSLPPSLPPRLLLRLLLLSLLLRLLLRNLLVRLLLKKSELNEQVWY</sequence>
<dbReference type="AlphaFoldDB" id="W7X4V7"/>
<reference evidence="2" key="1">
    <citation type="journal article" date="2006" name="PLoS Biol.">
        <title>Macronuclear genome sequence of the ciliate Tetrahymena thermophila, a model eukaryote.</title>
        <authorList>
            <person name="Eisen J.A."/>
            <person name="Coyne R.S."/>
            <person name="Wu M."/>
            <person name="Wu D."/>
            <person name="Thiagarajan M."/>
            <person name="Wortman J.R."/>
            <person name="Badger J.H."/>
            <person name="Ren Q."/>
            <person name="Amedeo P."/>
            <person name="Jones K.M."/>
            <person name="Tallon L.J."/>
            <person name="Delcher A.L."/>
            <person name="Salzberg S.L."/>
            <person name="Silva J.C."/>
            <person name="Haas B.J."/>
            <person name="Majoros W.H."/>
            <person name="Farzad M."/>
            <person name="Carlton J.M."/>
            <person name="Smith R.K. Jr."/>
            <person name="Garg J."/>
            <person name="Pearlman R.E."/>
            <person name="Karrer K.M."/>
            <person name="Sun L."/>
            <person name="Manning G."/>
            <person name="Elde N.C."/>
            <person name="Turkewitz A.P."/>
            <person name="Asai D.J."/>
            <person name="Wilkes D.E."/>
            <person name="Wang Y."/>
            <person name="Cai H."/>
            <person name="Collins K."/>
            <person name="Stewart B.A."/>
            <person name="Lee S.R."/>
            <person name="Wilamowska K."/>
            <person name="Weinberg Z."/>
            <person name="Ruzzo W.L."/>
            <person name="Wloga D."/>
            <person name="Gaertig J."/>
            <person name="Frankel J."/>
            <person name="Tsao C.-C."/>
            <person name="Gorovsky M.A."/>
            <person name="Keeling P.J."/>
            <person name="Waller R.F."/>
            <person name="Patron N.J."/>
            <person name="Cherry J.M."/>
            <person name="Stover N.A."/>
            <person name="Krieger C.J."/>
            <person name="del Toro C."/>
            <person name="Ryder H.F."/>
            <person name="Williamson S.C."/>
            <person name="Barbeau R.A."/>
            <person name="Hamilton E.P."/>
            <person name="Orias E."/>
        </authorList>
    </citation>
    <scope>NUCLEOTIDE SEQUENCE [LARGE SCALE GENOMIC DNA]</scope>
    <source>
        <strain evidence="2">SB210</strain>
    </source>
</reference>
<dbReference type="EMBL" id="GG662522">
    <property type="protein sequence ID" value="EWS72452.1"/>
    <property type="molecule type" value="Genomic_DNA"/>
</dbReference>
<dbReference type="Proteomes" id="UP000009168">
    <property type="component" value="Unassembled WGS sequence"/>
</dbReference>
<dbReference type="GeneID" id="24439417"/>
<dbReference type="RefSeq" id="XP_012654997.1">
    <property type="nucleotide sequence ID" value="XM_012799543.1"/>
</dbReference>
<dbReference type="KEGG" id="tet:TTHERM_000529532"/>
<organism evidence="1 2">
    <name type="scientific">Tetrahymena thermophila (strain SB210)</name>
    <dbReference type="NCBI Taxonomy" id="312017"/>
    <lineage>
        <taxon>Eukaryota</taxon>
        <taxon>Sar</taxon>
        <taxon>Alveolata</taxon>
        <taxon>Ciliophora</taxon>
        <taxon>Intramacronucleata</taxon>
        <taxon>Oligohymenophorea</taxon>
        <taxon>Hymenostomatida</taxon>
        <taxon>Tetrahymenina</taxon>
        <taxon>Tetrahymenidae</taxon>
        <taxon>Tetrahymena</taxon>
    </lineage>
</organism>
<proteinExistence type="predicted"/>
<evidence type="ECO:0000313" key="1">
    <source>
        <dbReference type="EMBL" id="EWS72452.1"/>
    </source>
</evidence>
<dbReference type="InParanoid" id="W7X4V7"/>
<protein>
    <submittedName>
        <fullName evidence="1">Uncharacterized protein</fullName>
    </submittedName>
</protein>